<evidence type="ECO:0000256" key="11">
    <source>
        <dbReference type="SAM" id="Phobius"/>
    </source>
</evidence>
<gene>
    <name evidence="14" type="ORF">JMN32_04795</name>
</gene>
<dbReference type="GO" id="GO:1990573">
    <property type="term" value="P:potassium ion import across plasma membrane"/>
    <property type="evidence" value="ECO:0007669"/>
    <property type="project" value="TreeGrafter"/>
</dbReference>
<feature type="domain" description="Inward rectifier potassium channel C-terminal" evidence="13">
    <location>
        <begin position="154"/>
        <end position="312"/>
    </location>
</feature>
<comment type="caution">
    <text evidence="14">The sequence shown here is derived from an EMBL/GenBank/DDBJ whole genome shotgun (WGS) entry which is preliminary data.</text>
</comment>
<dbReference type="SUPFAM" id="SSF81324">
    <property type="entry name" value="Voltage-gated potassium channels"/>
    <property type="match status" value="1"/>
</dbReference>
<feature type="domain" description="Potassium channel" evidence="12">
    <location>
        <begin position="64"/>
        <end position="143"/>
    </location>
</feature>
<keyword evidence="7 11" id="KW-1133">Transmembrane helix</keyword>
<dbReference type="PRINTS" id="PR01320">
    <property type="entry name" value="KIRCHANNEL"/>
</dbReference>
<sequence length="314" mass="35892">MANSKQTRDPGVGTQYTINSKRIINQDGSFNVIRSGLRVSTRDTYQLMIKMSWSRFFLVVFTFLLVVNAVFALVYTLMGVDQLGGLRGGHFYVRFLEAYYFSFQTFTTVGYGGVHPIGHWANIVASFEAVVGWMCFAIITGMLYGRFSKPSARLMYSKKALIAPYKDGLNSLQFRIANMRNSNLMEMEATVMLVTVERHKDGKSILKRSYINLDLERNSILYFPLNWTVVHVIDEKSPLANKTKEEMEAMDAEILIMIKGFDDTFSQVVHSRYSYKCDEVFWGGKFASVYETQPSGDTLMDFTKMNDFTDVELN</sequence>
<dbReference type="Pfam" id="PF17655">
    <property type="entry name" value="IRK_C"/>
    <property type="match status" value="1"/>
</dbReference>
<dbReference type="Gene3D" id="2.60.40.1400">
    <property type="entry name" value="G protein-activated inward rectifier potassium channel 1"/>
    <property type="match status" value="1"/>
</dbReference>
<dbReference type="GO" id="GO:0034765">
    <property type="term" value="P:regulation of monoatomic ion transmembrane transport"/>
    <property type="evidence" value="ECO:0007669"/>
    <property type="project" value="TreeGrafter"/>
</dbReference>
<dbReference type="InterPro" id="IPR041647">
    <property type="entry name" value="IRK_C"/>
</dbReference>
<feature type="transmembrane region" description="Helical" evidence="11">
    <location>
        <begin position="56"/>
        <end position="78"/>
    </location>
</feature>
<dbReference type="InterPro" id="IPR014756">
    <property type="entry name" value="Ig_E-set"/>
</dbReference>
<dbReference type="Pfam" id="PF07885">
    <property type="entry name" value="Ion_trans_2"/>
    <property type="match status" value="1"/>
</dbReference>
<evidence type="ECO:0000256" key="1">
    <source>
        <dbReference type="ARBA" id="ARBA00004141"/>
    </source>
</evidence>
<dbReference type="Gene3D" id="1.10.287.70">
    <property type="match status" value="1"/>
</dbReference>
<keyword evidence="4 11" id="KW-0812">Transmembrane</keyword>
<accession>A0A937FTT3</accession>
<organism evidence="14 15">
    <name type="scientific">Fulvivirga marina</name>
    <dbReference type="NCBI Taxonomy" id="2494733"/>
    <lineage>
        <taxon>Bacteria</taxon>
        <taxon>Pseudomonadati</taxon>
        <taxon>Bacteroidota</taxon>
        <taxon>Cytophagia</taxon>
        <taxon>Cytophagales</taxon>
        <taxon>Fulvivirgaceae</taxon>
        <taxon>Fulvivirga</taxon>
    </lineage>
</organism>
<keyword evidence="10" id="KW-0407">Ion channel</keyword>
<dbReference type="AlphaFoldDB" id="A0A937FTT3"/>
<evidence type="ECO:0000256" key="10">
    <source>
        <dbReference type="ARBA" id="ARBA00023303"/>
    </source>
</evidence>
<dbReference type="GO" id="GO:0005886">
    <property type="term" value="C:plasma membrane"/>
    <property type="evidence" value="ECO:0007669"/>
    <property type="project" value="TreeGrafter"/>
</dbReference>
<evidence type="ECO:0000259" key="13">
    <source>
        <dbReference type="Pfam" id="PF17655"/>
    </source>
</evidence>
<keyword evidence="2" id="KW-0813">Transport</keyword>
<dbReference type="InterPro" id="IPR013099">
    <property type="entry name" value="K_chnl_dom"/>
</dbReference>
<evidence type="ECO:0000256" key="6">
    <source>
        <dbReference type="ARBA" id="ARBA00022958"/>
    </source>
</evidence>
<evidence type="ECO:0000313" key="15">
    <source>
        <dbReference type="Proteomes" id="UP000614216"/>
    </source>
</evidence>
<proteinExistence type="predicted"/>
<evidence type="ECO:0000256" key="9">
    <source>
        <dbReference type="ARBA" id="ARBA00023136"/>
    </source>
</evidence>
<protein>
    <submittedName>
        <fullName evidence="14">Potassium transporter</fullName>
    </submittedName>
</protein>
<evidence type="ECO:0000313" key="14">
    <source>
        <dbReference type="EMBL" id="MBL6445614.1"/>
    </source>
</evidence>
<comment type="subcellular location">
    <subcellularLocation>
        <location evidence="1">Membrane</location>
        <topology evidence="1">Multi-pass membrane protein</topology>
    </subcellularLocation>
</comment>
<keyword evidence="9 11" id="KW-0472">Membrane</keyword>
<dbReference type="InterPro" id="IPR013518">
    <property type="entry name" value="K_chnl_inward-rec_Kir_cyto"/>
</dbReference>
<name>A0A937FTT3_9BACT</name>
<evidence type="ECO:0000256" key="5">
    <source>
        <dbReference type="ARBA" id="ARBA00022882"/>
    </source>
</evidence>
<evidence type="ECO:0000256" key="4">
    <source>
        <dbReference type="ARBA" id="ARBA00022692"/>
    </source>
</evidence>
<dbReference type="Proteomes" id="UP000614216">
    <property type="component" value="Unassembled WGS sequence"/>
</dbReference>
<evidence type="ECO:0000256" key="2">
    <source>
        <dbReference type="ARBA" id="ARBA00022448"/>
    </source>
</evidence>
<keyword evidence="3" id="KW-0633">Potassium transport</keyword>
<keyword evidence="5" id="KW-0851">Voltage-gated channel</keyword>
<evidence type="ECO:0000259" key="12">
    <source>
        <dbReference type="Pfam" id="PF07885"/>
    </source>
</evidence>
<dbReference type="GO" id="GO:0034702">
    <property type="term" value="C:monoatomic ion channel complex"/>
    <property type="evidence" value="ECO:0007669"/>
    <property type="project" value="UniProtKB-KW"/>
</dbReference>
<evidence type="ECO:0000256" key="7">
    <source>
        <dbReference type="ARBA" id="ARBA00022989"/>
    </source>
</evidence>
<dbReference type="EMBL" id="JAEUGD010000016">
    <property type="protein sequence ID" value="MBL6445614.1"/>
    <property type="molecule type" value="Genomic_DNA"/>
</dbReference>
<evidence type="ECO:0000256" key="8">
    <source>
        <dbReference type="ARBA" id="ARBA00023065"/>
    </source>
</evidence>
<keyword evidence="15" id="KW-1185">Reference proteome</keyword>
<feature type="transmembrane region" description="Helical" evidence="11">
    <location>
        <begin position="123"/>
        <end position="145"/>
    </location>
</feature>
<dbReference type="RefSeq" id="WP_202855155.1">
    <property type="nucleotide sequence ID" value="NZ_JAEUGD010000016.1"/>
</dbReference>
<keyword evidence="6" id="KW-0630">Potassium</keyword>
<dbReference type="GO" id="GO:0005242">
    <property type="term" value="F:inward rectifier potassium channel activity"/>
    <property type="evidence" value="ECO:0007669"/>
    <property type="project" value="InterPro"/>
</dbReference>
<keyword evidence="8" id="KW-0406">Ion transport</keyword>
<dbReference type="InterPro" id="IPR016449">
    <property type="entry name" value="K_chnl_inward-rec_Kir"/>
</dbReference>
<dbReference type="PANTHER" id="PTHR11767:SF102">
    <property type="entry name" value="INWARDLY RECTIFYING POTASSIUM CHANNEL 1, ISOFORM F"/>
    <property type="match status" value="1"/>
</dbReference>
<dbReference type="PANTHER" id="PTHR11767">
    <property type="entry name" value="INWARD RECTIFIER POTASSIUM CHANNEL"/>
    <property type="match status" value="1"/>
</dbReference>
<reference evidence="14" key="1">
    <citation type="submission" date="2021-01" db="EMBL/GenBank/DDBJ databases">
        <title>Fulvivirga kasyanovii gen. nov., sp nov., a novel member of the phylum Bacteroidetes isolated from seawater in a mussel farm.</title>
        <authorList>
            <person name="Zhao L.-H."/>
            <person name="Wang Z.-J."/>
        </authorList>
    </citation>
    <scope>NUCLEOTIDE SEQUENCE</scope>
    <source>
        <strain evidence="14">29W222</strain>
    </source>
</reference>
<evidence type="ECO:0000256" key="3">
    <source>
        <dbReference type="ARBA" id="ARBA00022538"/>
    </source>
</evidence>
<dbReference type="SUPFAM" id="SSF81296">
    <property type="entry name" value="E set domains"/>
    <property type="match status" value="1"/>
</dbReference>